<sequence>MKKGIKAGGLCIGILCFLAVFLCRKDVCRVLAQEEIQRFSDLFDTPGEIPQPEEFIKSESGRIYRLKKQELLTVPVVGDTRKLSGQADYPGISRLDTVPDTAVMTVKDEESGKEFEAELSLEQVQYSNERWQAGISFTATFHDYGADYYLFGDIHIPRQTDTPELSSFQGEFLKAAGMEPEDYRIEAFLWDGEPYEDEGGIICRDVLILGRQKVWDCTALYSAAVKMPDFKRYRMSMVYGEAADGGEEKEEGAVPEDGDIPDGETEPGALDKWTEFLKIIKRGLQVSVGIFATAAAALILFWLVKKAGRAGEDDR</sequence>
<keyword evidence="2" id="KW-0812">Transmembrane</keyword>
<proteinExistence type="predicted"/>
<evidence type="ECO:0000256" key="1">
    <source>
        <dbReference type="SAM" id="MobiDB-lite"/>
    </source>
</evidence>
<dbReference type="Proteomes" id="UP001203136">
    <property type="component" value="Unassembled WGS sequence"/>
</dbReference>
<accession>A0AAW5EZD9</accession>
<evidence type="ECO:0000256" key="2">
    <source>
        <dbReference type="SAM" id="Phobius"/>
    </source>
</evidence>
<dbReference type="RefSeq" id="WP_024738936.1">
    <property type="nucleotide sequence ID" value="NZ_JAINVB010000001.1"/>
</dbReference>
<feature type="compositionally biased region" description="Acidic residues" evidence="1">
    <location>
        <begin position="244"/>
        <end position="265"/>
    </location>
</feature>
<feature type="region of interest" description="Disordered" evidence="1">
    <location>
        <begin position="244"/>
        <end position="266"/>
    </location>
</feature>
<gene>
    <name evidence="3" type="ORF">K5I21_01800</name>
</gene>
<feature type="transmembrane region" description="Helical" evidence="2">
    <location>
        <begin position="284"/>
        <end position="304"/>
    </location>
</feature>
<dbReference type="EMBL" id="JAINVB010000001">
    <property type="protein sequence ID" value="MCK0084629.1"/>
    <property type="molecule type" value="Genomic_DNA"/>
</dbReference>
<organism evidence="3 4">
    <name type="scientific">Clostridium symbiosum</name>
    <name type="common">Bacteroides symbiosus</name>
    <dbReference type="NCBI Taxonomy" id="1512"/>
    <lineage>
        <taxon>Bacteria</taxon>
        <taxon>Bacillati</taxon>
        <taxon>Bacillota</taxon>
        <taxon>Clostridia</taxon>
        <taxon>Lachnospirales</taxon>
        <taxon>Lachnospiraceae</taxon>
        <taxon>Otoolea</taxon>
    </lineage>
</organism>
<protein>
    <submittedName>
        <fullName evidence="3">Uncharacterized protein</fullName>
    </submittedName>
</protein>
<evidence type="ECO:0000313" key="4">
    <source>
        <dbReference type="Proteomes" id="UP001203136"/>
    </source>
</evidence>
<comment type="caution">
    <text evidence="3">The sequence shown here is derived from an EMBL/GenBank/DDBJ whole genome shotgun (WGS) entry which is preliminary data.</text>
</comment>
<dbReference type="AlphaFoldDB" id="A0AAW5EZD9"/>
<name>A0AAW5EZD9_CLOSY</name>
<keyword evidence="2" id="KW-0472">Membrane</keyword>
<reference evidence="3" key="1">
    <citation type="journal article" date="2022" name="Cell Host Microbe">
        <title>Colonization of the live biotherapeutic product VE303 and modulation of the microbiota and metabolites in healthy volunteers.</title>
        <authorList>
            <person name="Dsouza M."/>
            <person name="Menon R."/>
            <person name="Crossette E."/>
            <person name="Bhattarai S.K."/>
            <person name="Schneider J."/>
            <person name="Kim Y.G."/>
            <person name="Reddy S."/>
            <person name="Caballero S."/>
            <person name="Felix C."/>
            <person name="Cornacchione L."/>
            <person name="Hendrickson J."/>
            <person name="Watson A.R."/>
            <person name="Minot S.S."/>
            <person name="Greenfield N."/>
            <person name="Schopf L."/>
            <person name="Szabady R."/>
            <person name="Patarroyo J."/>
            <person name="Smith W."/>
            <person name="Harrison P."/>
            <person name="Kuijper E.J."/>
            <person name="Kelly C.P."/>
            <person name="Olle B."/>
            <person name="Bobilev D."/>
            <person name="Silber J.L."/>
            <person name="Bucci V."/>
            <person name="Roberts B."/>
            <person name="Faith J."/>
            <person name="Norman J.M."/>
        </authorList>
    </citation>
    <scope>NUCLEOTIDE SEQUENCE</scope>
    <source>
        <strain evidence="3">VE303-04</strain>
    </source>
</reference>
<keyword evidence="2" id="KW-1133">Transmembrane helix</keyword>
<evidence type="ECO:0000313" key="3">
    <source>
        <dbReference type="EMBL" id="MCK0084629.1"/>
    </source>
</evidence>